<evidence type="ECO:0000313" key="2">
    <source>
        <dbReference type="Proteomes" id="UP000321863"/>
    </source>
</evidence>
<gene>
    <name evidence="1" type="ORF">CHA01nite_12440</name>
</gene>
<dbReference type="RefSeq" id="WP_146940462.1">
    <property type="nucleotide sequence ID" value="NZ_BJYJ01000004.1"/>
</dbReference>
<protein>
    <submittedName>
        <fullName evidence="1">Uncharacterized protein</fullName>
    </submittedName>
</protein>
<organism evidence="1 2">
    <name type="scientific">Chryseobacterium hagamense</name>
    <dbReference type="NCBI Taxonomy" id="395935"/>
    <lineage>
        <taxon>Bacteria</taxon>
        <taxon>Pseudomonadati</taxon>
        <taxon>Bacteroidota</taxon>
        <taxon>Flavobacteriia</taxon>
        <taxon>Flavobacteriales</taxon>
        <taxon>Weeksellaceae</taxon>
        <taxon>Chryseobacterium group</taxon>
        <taxon>Chryseobacterium</taxon>
    </lineage>
</organism>
<dbReference type="AlphaFoldDB" id="A0A511YK05"/>
<name>A0A511YK05_9FLAO</name>
<dbReference type="EMBL" id="BJYJ01000004">
    <property type="protein sequence ID" value="GEN75504.1"/>
    <property type="molecule type" value="Genomic_DNA"/>
</dbReference>
<reference evidence="1 2" key="1">
    <citation type="submission" date="2019-07" db="EMBL/GenBank/DDBJ databases">
        <title>Whole genome shotgun sequence of Chryseobacterium hagamense NBRC 105253.</title>
        <authorList>
            <person name="Hosoyama A."/>
            <person name="Uohara A."/>
            <person name="Ohji S."/>
            <person name="Ichikawa N."/>
        </authorList>
    </citation>
    <scope>NUCLEOTIDE SEQUENCE [LARGE SCALE GENOMIC DNA]</scope>
    <source>
        <strain evidence="1 2">NBRC 105253</strain>
    </source>
</reference>
<dbReference type="Proteomes" id="UP000321863">
    <property type="component" value="Unassembled WGS sequence"/>
</dbReference>
<comment type="caution">
    <text evidence="1">The sequence shown here is derived from an EMBL/GenBank/DDBJ whole genome shotgun (WGS) entry which is preliminary data.</text>
</comment>
<proteinExistence type="predicted"/>
<accession>A0A511YK05</accession>
<dbReference type="OrthoDB" id="622109at2"/>
<evidence type="ECO:0000313" key="1">
    <source>
        <dbReference type="EMBL" id="GEN75504.1"/>
    </source>
</evidence>
<sequence>MKAQNKISPEKYIVTKSRTLEISRCFLIGNTETGKLQVIISRKHKTGNITVGFYLVDLWCLGIKDSFFDFNLTESDFNLLLETMYDAADLTEVDYVKAHNIIYAAYEYALDLGIKQSPVFENTTKYLLEEDNDDIPLIEIECGRNGRPFYEQGIESASEANKIIRTLEKSVGKDGFDYQLLNQNHFETEDLLNGLESMMDIQKKYEAYTLEELQQEYLTFSSEERLNPEQAPFNDAFMVRDALEKFYSSGENYPESWNNILGYTVDNEYITPSLLGNDTAAISEEDDEYFSECIDAITGISDSEPPVIEDFGDALQHIEENYPDLPITQYVRAKLNGNTDWKPLMQNFPEYSIFKLENHFENGNSPEQIDLESVFGNSRNISSYEAFVLLKILLQEIDKNQILEEFISFENLILKMDLFESEASVLMWESDVKKLQVIEKYVTEKIAPRSK</sequence>
<keyword evidence="2" id="KW-1185">Reference proteome</keyword>